<dbReference type="RefSeq" id="XP_012337653.1">
    <property type="nucleotide sequence ID" value="XM_012482230.1"/>
</dbReference>
<dbReference type="VEuPathDB" id="PlasmoDB:AK88_04620"/>
<dbReference type="EMBL" id="KQ001713">
    <property type="protein sequence ID" value="KJP85750.1"/>
    <property type="molecule type" value="Genomic_DNA"/>
</dbReference>
<reference evidence="1 2" key="1">
    <citation type="submission" date="2014-03" db="EMBL/GenBank/DDBJ databases">
        <title>The Genome Sequence of Plasmodium fragile nilgiri.</title>
        <authorList>
            <consortium name="The Broad Institute Genomics Platform"/>
            <consortium name="The Broad Institute Genome Sequencing Center for Infectious Disease"/>
            <person name="Neafsey D."/>
            <person name="Duraisingh M."/>
            <person name="Young S.K."/>
            <person name="Zeng Q."/>
            <person name="Gargeya S."/>
            <person name="Abouelleil A."/>
            <person name="Alvarado L."/>
            <person name="Chapman S.B."/>
            <person name="Gainer-Dewar J."/>
            <person name="Goldberg J."/>
            <person name="Griggs A."/>
            <person name="Gujja S."/>
            <person name="Hansen M."/>
            <person name="Howarth C."/>
            <person name="Imamovic A."/>
            <person name="Larimer J."/>
            <person name="Pearson M."/>
            <person name="Poon T.W."/>
            <person name="Priest M."/>
            <person name="Roberts A."/>
            <person name="Saif S."/>
            <person name="Shea T."/>
            <person name="Sykes S."/>
            <person name="Wortman J."/>
            <person name="Nusbaum C."/>
            <person name="Birren B."/>
        </authorList>
    </citation>
    <scope>NUCLEOTIDE SEQUENCE [LARGE SCALE GENOMIC DNA]</scope>
    <source>
        <strain evidence="2">nilgiri</strain>
    </source>
</reference>
<proteinExistence type="predicted"/>
<keyword evidence="2" id="KW-1185">Reference proteome</keyword>
<name>A0A0D9QFD8_PLAFR</name>
<gene>
    <name evidence="1" type="ORF">AK88_04620</name>
</gene>
<protein>
    <recommendedName>
        <fullName evidence="3">Schizont-infected cell agglutination extracellular alpha domain-containing protein</fullName>
    </recommendedName>
</protein>
<evidence type="ECO:0000313" key="1">
    <source>
        <dbReference type="EMBL" id="KJP85750.1"/>
    </source>
</evidence>
<dbReference type="GeneID" id="24269934"/>
<evidence type="ECO:0000313" key="2">
    <source>
        <dbReference type="Proteomes" id="UP000054561"/>
    </source>
</evidence>
<dbReference type="AlphaFoldDB" id="A0A0D9QFD8"/>
<dbReference type="Proteomes" id="UP000054561">
    <property type="component" value="Unassembled WGS sequence"/>
</dbReference>
<sequence>MLNIFHIQHWGSSSDCSVVTYRRKNTMSATELGDLLVEYVRLRGDYMSEEQYQNMLLKDIYDQLGKFVEYMEDRETIMPFTVNCDDEGWIHGNEGIRKMKTEGNRPICRLMVGALYFMNKNKWKRQSGEGADTGDDRLKD</sequence>
<evidence type="ECO:0008006" key="3">
    <source>
        <dbReference type="Google" id="ProtNLM"/>
    </source>
</evidence>
<accession>A0A0D9QFD8</accession>
<organism evidence="1 2">
    <name type="scientific">Plasmodium fragile</name>
    <dbReference type="NCBI Taxonomy" id="5857"/>
    <lineage>
        <taxon>Eukaryota</taxon>
        <taxon>Sar</taxon>
        <taxon>Alveolata</taxon>
        <taxon>Apicomplexa</taxon>
        <taxon>Aconoidasida</taxon>
        <taxon>Haemosporida</taxon>
        <taxon>Plasmodiidae</taxon>
        <taxon>Plasmodium</taxon>
        <taxon>Plasmodium (Plasmodium)</taxon>
    </lineage>
</organism>